<dbReference type="STRING" id="1075417.SAMN05421823_106239"/>
<evidence type="ECO:0000313" key="2">
    <source>
        <dbReference type="Proteomes" id="UP000198510"/>
    </source>
</evidence>
<organism evidence="1 2">
    <name type="scientific">Catalinimonas alkaloidigena</name>
    <dbReference type="NCBI Taxonomy" id="1075417"/>
    <lineage>
        <taxon>Bacteria</taxon>
        <taxon>Pseudomonadati</taxon>
        <taxon>Bacteroidota</taxon>
        <taxon>Cytophagia</taxon>
        <taxon>Cytophagales</taxon>
        <taxon>Catalimonadaceae</taxon>
        <taxon>Catalinimonas</taxon>
    </lineage>
</organism>
<gene>
    <name evidence="1" type="ORF">SAMN05421823_106239</name>
</gene>
<dbReference type="OrthoDB" id="9807077at2"/>
<reference evidence="1 2" key="1">
    <citation type="submission" date="2016-10" db="EMBL/GenBank/DDBJ databases">
        <authorList>
            <person name="de Groot N.N."/>
        </authorList>
    </citation>
    <scope>NUCLEOTIDE SEQUENCE [LARGE SCALE GENOMIC DNA]</scope>
    <source>
        <strain evidence="1 2">DSM 25186</strain>
    </source>
</reference>
<evidence type="ECO:0000313" key="1">
    <source>
        <dbReference type="EMBL" id="SDL52415.1"/>
    </source>
</evidence>
<name>A0A1G9KT02_9BACT</name>
<accession>A0A1G9KT02</accession>
<dbReference type="EMBL" id="FNFO01000006">
    <property type="protein sequence ID" value="SDL52415.1"/>
    <property type="molecule type" value="Genomic_DNA"/>
</dbReference>
<dbReference type="RefSeq" id="WP_143017338.1">
    <property type="nucleotide sequence ID" value="NZ_FNFO01000006.1"/>
</dbReference>
<keyword evidence="2" id="KW-1185">Reference proteome</keyword>
<dbReference type="AlphaFoldDB" id="A0A1G9KT02"/>
<proteinExistence type="predicted"/>
<sequence length="195" mass="22038">MKTFVESIQRPVGMCLPKPLLTLFVVIVAVSAMTSCTPHEDPVDPTPQTQVPDELVGAWDDGSLDFVRWENYPAGYWAGRNAVPTREAMVFQKNGEARFYRYEHAGNLYEELIDCSGTVAFHGDGTFTFYPLRGRKRFHTFLHPEDDVDRALTSEELTQPKLAGKRAYVYDGSTTPPIVRITVPGSAPYNWYKKE</sequence>
<dbReference type="Proteomes" id="UP000198510">
    <property type="component" value="Unassembled WGS sequence"/>
</dbReference>
<protein>
    <submittedName>
        <fullName evidence="1">Uncharacterized protein</fullName>
    </submittedName>
</protein>